<keyword evidence="1" id="KW-0812">Transmembrane</keyword>
<evidence type="ECO:0000256" key="1">
    <source>
        <dbReference type="SAM" id="Phobius"/>
    </source>
</evidence>
<reference evidence="2" key="1">
    <citation type="submission" date="2021-01" db="EMBL/GenBank/DDBJ databases">
        <authorList>
            <person name="Corre E."/>
            <person name="Pelletier E."/>
            <person name="Niang G."/>
            <person name="Scheremetjew M."/>
            <person name="Finn R."/>
            <person name="Kale V."/>
            <person name="Holt S."/>
            <person name="Cochrane G."/>
            <person name="Meng A."/>
            <person name="Brown T."/>
            <person name="Cohen L."/>
        </authorList>
    </citation>
    <scope>NUCLEOTIDE SEQUENCE</scope>
    <source>
        <strain evidence="2">OF101</strain>
    </source>
</reference>
<sequence length="102" mass="11016">MAILPLIAYFAAKKFATPELLGGIVPEAVIGWVPFLAAILVYAISSQMQSAKASKATSAIVGQEAPDMQLELRKEGKSTKQSLQSLVKDSQLPTVVDFYQNF</sequence>
<keyword evidence="1" id="KW-0472">Membrane</keyword>
<protein>
    <submittedName>
        <fullName evidence="2">Uncharacterized protein</fullName>
    </submittedName>
</protein>
<gene>
    <name evidence="2" type="ORF">ACAT0790_LOCUS49521</name>
</gene>
<dbReference type="AlphaFoldDB" id="A0A7S1RPW5"/>
<feature type="transmembrane region" description="Helical" evidence="1">
    <location>
        <begin position="20"/>
        <end position="44"/>
    </location>
</feature>
<proteinExistence type="predicted"/>
<name>A0A7S1RPW5_ALECA</name>
<dbReference type="EMBL" id="HBGE01083041">
    <property type="protein sequence ID" value="CAD9172752.1"/>
    <property type="molecule type" value="Transcribed_RNA"/>
</dbReference>
<evidence type="ECO:0000313" key="2">
    <source>
        <dbReference type="EMBL" id="CAD9172752.1"/>
    </source>
</evidence>
<accession>A0A7S1RPW5</accession>
<organism evidence="2">
    <name type="scientific">Alexandrium catenella</name>
    <name type="common">Red tide dinoflagellate</name>
    <name type="synonym">Gonyaulax catenella</name>
    <dbReference type="NCBI Taxonomy" id="2925"/>
    <lineage>
        <taxon>Eukaryota</taxon>
        <taxon>Sar</taxon>
        <taxon>Alveolata</taxon>
        <taxon>Dinophyceae</taxon>
        <taxon>Gonyaulacales</taxon>
        <taxon>Pyrocystaceae</taxon>
        <taxon>Alexandrium</taxon>
    </lineage>
</organism>
<keyword evidence="1" id="KW-1133">Transmembrane helix</keyword>